<dbReference type="CDD" id="cd02231">
    <property type="entry name" value="cupin_BLL6423-like"/>
    <property type="match status" value="1"/>
</dbReference>
<accession>A0ABR2XHT7</accession>
<gene>
    <name evidence="2" type="ORF">SCAR479_10045</name>
</gene>
<protein>
    <recommendedName>
        <fullName evidence="1">Cupin type-2 domain-containing protein</fullName>
    </recommendedName>
</protein>
<organism evidence="2 3">
    <name type="scientific">Seiridium cardinale</name>
    <dbReference type="NCBI Taxonomy" id="138064"/>
    <lineage>
        <taxon>Eukaryota</taxon>
        <taxon>Fungi</taxon>
        <taxon>Dikarya</taxon>
        <taxon>Ascomycota</taxon>
        <taxon>Pezizomycotina</taxon>
        <taxon>Sordariomycetes</taxon>
        <taxon>Xylariomycetidae</taxon>
        <taxon>Amphisphaeriales</taxon>
        <taxon>Sporocadaceae</taxon>
        <taxon>Seiridium</taxon>
    </lineage>
</organism>
<keyword evidence="3" id="KW-1185">Reference proteome</keyword>
<dbReference type="InterPro" id="IPR013096">
    <property type="entry name" value="Cupin_2"/>
</dbReference>
<dbReference type="Proteomes" id="UP001465668">
    <property type="component" value="Unassembled WGS sequence"/>
</dbReference>
<dbReference type="InterPro" id="IPR014710">
    <property type="entry name" value="RmlC-like_jellyroll"/>
</dbReference>
<name>A0ABR2XHT7_9PEZI</name>
<evidence type="ECO:0000259" key="1">
    <source>
        <dbReference type="Pfam" id="PF07883"/>
    </source>
</evidence>
<evidence type="ECO:0000313" key="3">
    <source>
        <dbReference type="Proteomes" id="UP001465668"/>
    </source>
</evidence>
<reference evidence="2 3" key="1">
    <citation type="submission" date="2024-02" db="EMBL/GenBank/DDBJ databases">
        <title>First draft genome assembly of two strains of Seiridium cardinale.</title>
        <authorList>
            <person name="Emiliani G."/>
            <person name="Scali E."/>
        </authorList>
    </citation>
    <scope>NUCLEOTIDE SEQUENCE [LARGE SCALE GENOMIC DNA]</scope>
    <source>
        <strain evidence="2 3">BM-138-000479</strain>
    </source>
</reference>
<dbReference type="PANTHER" id="PTHR36156">
    <property type="entry name" value="SLR2101 PROTEIN"/>
    <property type="match status" value="1"/>
</dbReference>
<evidence type="ECO:0000313" key="2">
    <source>
        <dbReference type="EMBL" id="KAK9773316.1"/>
    </source>
</evidence>
<comment type="caution">
    <text evidence="2">The sequence shown here is derived from an EMBL/GenBank/DDBJ whole genome shotgun (WGS) entry which is preliminary data.</text>
</comment>
<dbReference type="SUPFAM" id="SSF51182">
    <property type="entry name" value="RmlC-like cupins"/>
    <property type="match status" value="1"/>
</dbReference>
<feature type="domain" description="Cupin type-2" evidence="1">
    <location>
        <begin position="118"/>
        <end position="175"/>
    </location>
</feature>
<dbReference type="InterPro" id="IPR011051">
    <property type="entry name" value="RmlC_Cupin_sf"/>
</dbReference>
<dbReference type="PANTHER" id="PTHR36156:SF2">
    <property type="entry name" value="CUPIN TYPE-2 DOMAIN-CONTAINING PROTEIN"/>
    <property type="match status" value="1"/>
</dbReference>
<sequence>MTSQQENQPKRELKEGELNELGIHHNPRGIGYVSAFPAPGLSRTVRHITGHDADGKAVFLSSDSGDHHLIMGEGQAVANILYSTTETPVDINGDVDVRNAKENEPGVHYQQGTVVRMIDFAPNELSPMHRSVSVDYGVVLEGTFELILESGQKRIMHRGDVSIQRATAHQWRNLSGGGNDAGRMMWVLLGVQDVIVKGKKLEGYMGALQPYYDGKGEDETTVEHK</sequence>
<dbReference type="Pfam" id="PF07883">
    <property type="entry name" value="Cupin_2"/>
    <property type="match status" value="1"/>
</dbReference>
<dbReference type="EMBL" id="JARVKM010000052">
    <property type="protein sequence ID" value="KAK9773316.1"/>
    <property type="molecule type" value="Genomic_DNA"/>
</dbReference>
<dbReference type="InterPro" id="IPR047142">
    <property type="entry name" value="OryJ/VirC-like"/>
</dbReference>
<dbReference type="Gene3D" id="2.60.120.10">
    <property type="entry name" value="Jelly Rolls"/>
    <property type="match status" value="1"/>
</dbReference>
<proteinExistence type="predicted"/>